<comment type="caution">
    <text evidence="4">The sequence shown here is derived from an EMBL/GenBank/DDBJ whole genome shotgun (WGS) entry which is preliminary data.</text>
</comment>
<feature type="transmembrane region" description="Helical" evidence="1">
    <location>
        <begin position="72"/>
        <end position="93"/>
    </location>
</feature>
<feature type="domain" description="DUF6449" evidence="3">
    <location>
        <begin position="486"/>
        <end position="636"/>
    </location>
</feature>
<gene>
    <name evidence="4" type="ORF">IAB28_06865</name>
</gene>
<feature type="transmembrane region" description="Helical" evidence="1">
    <location>
        <begin position="268"/>
        <end position="286"/>
    </location>
</feature>
<dbReference type="Pfam" id="PF20047">
    <property type="entry name" value="DUF6449"/>
    <property type="match status" value="1"/>
</dbReference>
<dbReference type="Proteomes" id="UP000824250">
    <property type="component" value="Unassembled WGS sequence"/>
</dbReference>
<dbReference type="AlphaFoldDB" id="A0A9D1D5E7"/>
<protein>
    <submittedName>
        <fullName evidence="4">ABC transporter permease</fullName>
    </submittedName>
</protein>
<dbReference type="InterPro" id="IPR045611">
    <property type="entry name" value="DUF6449"/>
</dbReference>
<evidence type="ECO:0000313" key="5">
    <source>
        <dbReference type="Proteomes" id="UP000824250"/>
    </source>
</evidence>
<feature type="chain" id="PRO_5038570431" evidence="2">
    <location>
        <begin position="24"/>
        <end position="788"/>
    </location>
</feature>
<evidence type="ECO:0000256" key="2">
    <source>
        <dbReference type="SAM" id="SignalP"/>
    </source>
</evidence>
<evidence type="ECO:0000259" key="3">
    <source>
        <dbReference type="Pfam" id="PF20047"/>
    </source>
</evidence>
<reference evidence="4" key="2">
    <citation type="journal article" date="2021" name="PeerJ">
        <title>Extensive microbial diversity within the chicken gut microbiome revealed by metagenomics and culture.</title>
        <authorList>
            <person name="Gilroy R."/>
            <person name="Ravi A."/>
            <person name="Getino M."/>
            <person name="Pursley I."/>
            <person name="Horton D.L."/>
            <person name="Alikhan N.F."/>
            <person name="Baker D."/>
            <person name="Gharbi K."/>
            <person name="Hall N."/>
            <person name="Watson M."/>
            <person name="Adriaenssens E.M."/>
            <person name="Foster-Nyarko E."/>
            <person name="Jarju S."/>
            <person name="Secka A."/>
            <person name="Antonio M."/>
            <person name="Oren A."/>
            <person name="Chaudhuri R.R."/>
            <person name="La Ragione R."/>
            <person name="Hildebrand F."/>
            <person name="Pallen M.J."/>
        </authorList>
    </citation>
    <scope>NUCLEOTIDE SEQUENCE</scope>
    <source>
        <strain evidence="4">CHK180-2868</strain>
    </source>
</reference>
<feature type="transmembrane region" description="Helical" evidence="1">
    <location>
        <begin position="307"/>
        <end position="326"/>
    </location>
</feature>
<evidence type="ECO:0000256" key="1">
    <source>
        <dbReference type="SAM" id="Phobius"/>
    </source>
</evidence>
<proteinExistence type="predicted"/>
<sequence length="788" mass="87880">MKRRIWAVGLAFLSFFFCMPVAAAMGASSIAQTYQRWVAEGVTLNGGMTTPEAERYSRLVELAGQIAGPDNFVLVCIMMGAAIVLGLTGFIYLHSRKQVDFYNSLPVRREVLYFVKYLDGIFIILFMYLLNLLLACGIFLANGIGPSVFLTGSMTAFGVNMVGFLLIYGLTTIAVLMTGNFFISILGGMVLHSILPVIVLTIYSLMSLFFVTFNTRGMDILEKLAINGSPFSYYVSMVSESMRLSLFSVPMQSNAAAAVGMGTVGMKIGIGFLAAVIMAAVGLLLYRLRPSEAAGKAMAFSMTKAPIKILIVTPVTILMGVLFWSIYSSLAWAAFGFLFGLVITHCIVEILYHFDFRKLFQHPTHMGICAVLALAAIGVFRFDLPGYDRYFPSEGDFSSASISCYGLQDWHDYGLPRKDTDGSYTWYYMNEDEYAAGNMKITDYGLMKALAQNGIGNAAREKESRMTGSWYTGQEDGYQVYAEVGYERRDGSKVYRNYNLNLTEIRDVMNQIYESAEYKKGVYPVMNYEPSDVVGVYEAKAGVIQKVEGDGTFTSELLAAYQEELTALSLTERSQTAPLTSLRFLTTGEREYLHAISADRVTGYTGDFRLEDMNQVNFFPVYPSFTKTIGLLKEAGIDVEKKISADEVDRIEIVHDYGDGSFEAADSVISFQDGEVVYQTESASEYDGRNRIIIENDGTDASRQKLQEILDSIAPSDMMELNQLQMYDYGLEVRVFRRDGSGTASYPEETYASYYFDGDRIPQFIKDAVQYDQQGWKNVNYGLSEEFH</sequence>
<evidence type="ECO:0000313" key="4">
    <source>
        <dbReference type="EMBL" id="HIR05672.1"/>
    </source>
</evidence>
<accession>A0A9D1D5E7</accession>
<feature type="transmembrane region" description="Helical" evidence="1">
    <location>
        <begin position="190"/>
        <end position="213"/>
    </location>
</feature>
<keyword evidence="2" id="KW-0732">Signal</keyword>
<keyword evidence="1" id="KW-0812">Transmembrane</keyword>
<name>A0A9D1D5E7_9FIRM</name>
<feature type="transmembrane region" description="Helical" evidence="1">
    <location>
        <begin position="114"/>
        <end position="141"/>
    </location>
</feature>
<feature type="signal peptide" evidence="2">
    <location>
        <begin position="1"/>
        <end position="23"/>
    </location>
</feature>
<feature type="transmembrane region" description="Helical" evidence="1">
    <location>
        <begin position="364"/>
        <end position="382"/>
    </location>
</feature>
<keyword evidence="1" id="KW-1133">Transmembrane helix</keyword>
<reference evidence="4" key="1">
    <citation type="submission" date="2020-10" db="EMBL/GenBank/DDBJ databases">
        <authorList>
            <person name="Gilroy R."/>
        </authorList>
    </citation>
    <scope>NUCLEOTIDE SEQUENCE</scope>
    <source>
        <strain evidence="4">CHK180-2868</strain>
    </source>
</reference>
<organism evidence="4 5">
    <name type="scientific">Candidatus Copromonas faecavium</name>
    <name type="common">nom. illeg.</name>
    <dbReference type="NCBI Taxonomy" id="2840740"/>
    <lineage>
        <taxon>Bacteria</taxon>
        <taxon>Bacillati</taxon>
        <taxon>Bacillota</taxon>
        <taxon>Clostridia</taxon>
        <taxon>Lachnospirales</taxon>
        <taxon>Lachnospiraceae</taxon>
        <taxon>Candidatus Copromonas (nom. illeg.)</taxon>
    </lineage>
</organism>
<feature type="transmembrane region" description="Helical" evidence="1">
    <location>
        <begin position="161"/>
        <end position="183"/>
    </location>
</feature>
<dbReference type="EMBL" id="DVGC01000037">
    <property type="protein sequence ID" value="HIR05672.1"/>
    <property type="molecule type" value="Genomic_DNA"/>
</dbReference>
<keyword evidence="1" id="KW-0472">Membrane</keyword>
<feature type="transmembrane region" description="Helical" evidence="1">
    <location>
        <begin position="332"/>
        <end position="352"/>
    </location>
</feature>